<feature type="repeat" description="TPR" evidence="4">
    <location>
        <begin position="339"/>
        <end position="372"/>
    </location>
</feature>
<dbReference type="Gene3D" id="1.25.40.10">
    <property type="entry name" value="Tetratricopeptide repeat domain"/>
    <property type="match status" value="2"/>
</dbReference>
<keyword evidence="4" id="KW-0802">TPR repeat</keyword>
<comment type="caution">
    <text evidence="6">The sequence shown here is derived from an EMBL/GenBank/DDBJ whole genome shotgun (WGS) entry which is preliminary data.</text>
</comment>
<proteinExistence type="predicted"/>
<dbReference type="Gene3D" id="2.40.170.20">
    <property type="entry name" value="TonB-dependent receptor, beta-barrel domain"/>
    <property type="match status" value="1"/>
</dbReference>
<dbReference type="PROSITE" id="PS50005">
    <property type="entry name" value="TPR"/>
    <property type="match status" value="1"/>
</dbReference>
<dbReference type="Pfam" id="PF04773">
    <property type="entry name" value="FecR"/>
    <property type="match status" value="1"/>
</dbReference>
<dbReference type="SUPFAM" id="SSF48452">
    <property type="entry name" value="TPR-like"/>
    <property type="match status" value="2"/>
</dbReference>
<sequence length="1148" mass="127454">MFLFSQLCSADTDAAAACSQTASATLVSLQGSLYFDPDGHGRWHAAQLSQALCEGSRIRVEADSRATLLLPSGITLRLSGGSVLSLNKIGQQNPTLLDLVKGFVHFISRTPKQLQITTPVANAGPEGTEFALQADAASASLWVYEGGVRFFNAYGELRLQPGESGQTLLGQAPRAQIDIKPRDAVNWALYYPPLLNYPEPAQAADPDLRAAIAEFRRGRTDLALTALAALPPERQSLQYLKIRGAMRLSVGQTETALQDIQALLVAAPGDADALALQSILALSQNRKAEADALAKQAVAADSRSAAAHSALSYVHQGQFDLEQALASAERAAALAPQDALVWARLAELRLALGRRDESRDAAAKAFQLDPNLERTQTVAGFSQLFDTEIDQARRSFETAIRLDSSSPLARLGLGLAKIRGGDLEQGRRELEIAAVLDPENSLIRSYLGKAYYEERRDRLAADQLELAKERDPNDPTPYFYDAIRKQTTNRPVEALADMQRAVELNDKREVYRSKLLLDEDAAARSANLARIYNDLGFGRVALKQAWNALGYNSADPTAHRYLADAYQGLAGQRVARASELLQAQLLQPINITPVQPQLTNENIGILNNTGPGSLSVNEYDPLYTANGAHIVLNGAYGSRDTKTDSAIVSGVYNNLSMSLGQFHYQTDGFRQNDDYQQNIYDAFAQYAFNRDINVQVELKSENVRAGDVPMRLNGSHDETLRQFIKQDTARIGSHYRIDAEQDVIASAFYTSRRDVTTSQITYIDSLDDLNSFIRDFSTGTESEGYQTELQYLFHPENFDLTAGFGYLNMENRFKFSDDINFFAPPPFLINASTRQLADTDHFNGYIYSRNQLIPGVVTTLGISFDSVNNQISSFDSLRQFSDGTSEAFQPFPNLVKRQQFNPKFGITWNPSENLTLRGAAFRTLNRRLAANQTIEPTQIAGFNQFFDENNSADAWRYGFGIDYRAAKNVFLGGEVSWRDSNQPFVSRGIVSNQARNESSHLAYAYWTVAEWAALKTEYRYETIDRSFVAGSASTNFPQSIGTHLIPISLNLFHSSGLFGKISGTYLNQHTAEVTSSLSTPLRYRSEDFWTFDTSIGYRFPKRFGTINFEIRNLFDNKFNYQSNFDASGPQLSPYVPERQLFVKLSLFY</sequence>
<dbReference type="SMART" id="SM00028">
    <property type="entry name" value="TPR"/>
    <property type="match status" value="7"/>
</dbReference>
<dbReference type="PANTHER" id="PTHR12558">
    <property type="entry name" value="CELL DIVISION CYCLE 16,23,27"/>
    <property type="match status" value="1"/>
</dbReference>
<evidence type="ECO:0000256" key="3">
    <source>
        <dbReference type="ARBA" id="ARBA00023237"/>
    </source>
</evidence>
<dbReference type="PANTHER" id="PTHR12558:SF13">
    <property type="entry name" value="CELL DIVISION CYCLE PROTEIN 27 HOMOLOG"/>
    <property type="match status" value="1"/>
</dbReference>
<dbReference type="Gene3D" id="2.60.120.1440">
    <property type="match status" value="1"/>
</dbReference>
<gene>
    <name evidence="6" type="ORF">A1507_12445</name>
</gene>
<feature type="domain" description="FecR protein" evidence="5">
    <location>
        <begin position="57"/>
        <end position="149"/>
    </location>
</feature>
<dbReference type="InterPro" id="IPR019734">
    <property type="entry name" value="TPR_rpt"/>
</dbReference>
<dbReference type="GO" id="GO:0009279">
    <property type="term" value="C:cell outer membrane"/>
    <property type="evidence" value="ECO:0007669"/>
    <property type="project" value="UniProtKB-SubCell"/>
</dbReference>
<dbReference type="EMBL" id="LUUJ01000078">
    <property type="protein sequence ID" value="OAI16022.1"/>
    <property type="molecule type" value="Genomic_DNA"/>
</dbReference>
<dbReference type="InterPro" id="IPR006860">
    <property type="entry name" value="FecR"/>
</dbReference>
<protein>
    <recommendedName>
        <fullName evidence="5">FecR protein domain-containing protein</fullName>
    </recommendedName>
</protein>
<accession>A0A177NDX2</accession>
<reference evidence="6 7" key="1">
    <citation type="submission" date="2016-03" db="EMBL/GenBank/DDBJ databases">
        <authorList>
            <person name="Ploux O."/>
        </authorList>
    </citation>
    <scope>NUCLEOTIDE SEQUENCE [LARGE SCALE GENOMIC DNA]</scope>
    <source>
        <strain evidence="6 7">R-45378</strain>
    </source>
</reference>
<evidence type="ECO:0000313" key="6">
    <source>
        <dbReference type="EMBL" id="OAI16022.1"/>
    </source>
</evidence>
<dbReference type="InterPro" id="IPR011990">
    <property type="entry name" value="TPR-like_helical_dom_sf"/>
</dbReference>
<evidence type="ECO:0000313" key="7">
    <source>
        <dbReference type="Proteomes" id="UP000077857"/>
    </source>
</evidence>
<dbReference type="Pfam" id="PF13432">
    <property type="entry name" value="TPR_16"/>
    <property type="match status" value="1"/>
</dbReference>
<name>A0A177NDX2_9GAMM</name>
<dbReference type="Proteomes" id="UP000077857">
    <property type="component" value="Unassembled WGS sequence"/>
</dbReference>
<evidence type="ECO:0000259" key="5">
    <source>
        <dbReference type="Pfam" id="PF04773"/>
    </source>
</evidence>
<evidence type="ECO:0000256" key="2">
    <source>
        <dbReference type="ARBA" id="ARBA00023136"/>
    </source>
</evidence>
<evidence type="ECO:0000256" key="4">
    <source>
        <dbReference type="PROSITE-ProRule" id="PRU00339"/>
    </source>
</evidence>
<comment type="subcellular location">
    <subcellularLocation>
        <location evidence="1">Cell outer membrane</location>
    </subcellularLocation>
</comment>
<keyword evidence="2" id="KW-0472">Membrane</keyword>
<dbReference type="InterPro" id="IPR036942">
    <property type="entry name" value="Beta-barrel_TonB_sf"/>
</dbReference>
<dbReference type="RefSeq" id="WP_197488463.1">
    <property type="nucleotide sequence ID" value="NZ_LUUJ01000078.1"/>
</dbReference>
<dbReference type="SUPFAM" id="SSF56935">
    <property type="entry name" value="Porins"/>
    <property type="match status" value="1"/>
</dbReference>
<keyword evidence="3" id="KW-0998">Cell outer membrane</keyword>
<organism evidence="6 7">
    <name type="scientific">Methylomonas koyamae</name>
    <dbReference type="NCBI Taxonomy" id="702114"/>
    <lineage>
        <taxon>Bacteria</taxon>
        <taxon>Pseudomonadati</taxon>
        <taxon>Pseudomonadota</taxon>
        <taxon>Gammaproteobacteria</taxon>
        <taxon>Methylococcales</taxon>
        <taxon>Methylococcaceae</taxon>
        <taxon>Methylomonas</taxon>
    </lineage>
</organism>
<evidence type="ECO:0000256" key="1">
    <source>
        <dbReference type="ARBA" id="ARBA00004442"/>
    </source>
</evidence>
<dbReference type="AlphaFoldDB" id="A0A177NDX2"/>